<evidence type="ECO:0000259" key="1">
    <source>
        <dbReference type="Pfam" id="PF19823"/>
    </source>
</evidence>
<dbReference type="PATRIC" id="fig|1184387.3.peg.486"/>
<organism evidence="2 3">
    <name type="scientific">Mesotoga prima</name>
    <dbReference type="NCBI Taxonomy" id="1184387"/>
    <lineage>
        <taxon>Bacteria</taxon>
        <taxon>Thermotogati</taxon>
        <taxon>Thermotogota</taxon>
        <taxon>Thermotogae</taxon>
        <taxon>Kosmotogales</taxon>
        <taxon>Kosmotogaceae</taxon>
        <taxon>Mesotoga</taxon>
    </lineage>
</organism>
<gene>
    <name evidence="2" type="ORF">XD94_0189</name>
</gene>
<proteinExistence type="predicted"/>
<protein>
    <recommendedName>
        <fullName evidence="1">DUF6305 domain-containing protein</fullName>
    </recommendedName>
</protein>
<dbReference type="Proteomes" id="UP000054092">
    <property type="component" value="Unassembled WGS sequence"/>
</dbReference>
<accession>A0A101HS63</accession>
<dbReference type="AlphaFoldDB" id="A0A101HS63"/>
<name>A0A101HS63_9BACT</name>
<evidence type="ECO:0000313" key="3">
    <source>
        <dbReference type="Proteomes" id="UP000054092"/>
    </source>
</evidence>
<comment type="caution">
    <text evidence="2">The sequence shown here is derived from an EMBL/GenBank/DDBJ whole genome shotgun (WGS) entry which is preliminary data.</text>
</comment>
<evidence type="ECO:0000313" key="2">
    <source>
        <dbReference type="EMBL" id="KUK82070.1"/>
    </source>
</evidence>
<dbReference type="InterPro" id="IPR046272">
    <property type="entry name" value="DUF6305"/>
</dbReference>
<sequence length="204" mass="22297">MKIATVMLILFAGSILCSLTVEPLPVIEDPLLMTVWGESIELQNITYFCDSLQIARDYSRFATVEDLASGAGFRIGRELPDEFFHPFYVTGTPYRALVVIVGGAERGSAEDIVRIKTLASSVKSSGGKVLAIDIDVEGTGDDPVKEEFVRTIVPFLDVLIVAESPTDQYLPYLKSDTPILVELPVVVDLVSIFERDFGGGRCCD</sequence>
<reference evidence="3" key="1">
    <citation type="journal article" date="2015" name="MBio">
        <title>Genome-Resolved Metagenomic Analysis Reveals Roles for Candidate Phyla and Other Microbial Community Members in Biogeochemical Transformations in Oil Reservoirs.</title>
        <authorList>
            <person name="Hu P."/>
            <person name="Tom L."/>
            <person name="Singh A."/>
            <person name="Thomas B.C."/>
            <person name="Baker B.J."/>
            <person name="Piceno Y.M."/>
            <person name="Andersen G.L."/>
            <person name="Banfield J.F."/>
        </authorList>
    </citation>
    <scope>NUCLEOTIDE SEQUENCE [LARGE SCALE GENOMIC DNA]</scope>
</reference>
<dbReference type="Pfam" id="PF19823">
    <property type="entry name" value="DUF6305"/>
    <property type="match status" value="1"/>
</dbReference>
<feature type="domain" description="DUF6305" evidence="1">
    <location>
        <begin position="29"/>
        <end position="173"/>
    </location>
</feature>
<dbReference type="EMBL" id="LGGP01000017">
    <property type="protein sequence ID" value="KUK82070.1"/>
    <property type="molecule type" value="Genomic_DNA"/>
</dbReference>